<evidence type="ECO:0000259" key="11">
    <source>
        <dbReference type="Pfam" id="PF13839"/>
    </source>
</evidence>
<organism evidence="13">
    <name type="scientific">Oryza glumipatula</name>
    <dbReference type="NCBI Taxonomy" id="40148"/>
    <lineage>
        <taxon>Eukaryota</taxon>
        <taxon>Viridiplantae</taxon>
        <taxon>Streptophyta</taxon>
        <taxon>Embryophyta</taxon>
        <taxon>Tracheophyta</taxon>
        <taxon>Spermatophyta</taxon>
        <taxon>Magnoliopsida</taxon>
        <taxon>Liliopsida</taxon>
        <taxon>Poales</taxon>
        <taxon>Poaceae</taxon>
        <taxon>BOP clade</taxon>
        <taxon>Oryzoideae</taxon>
        <taxon>Oryzeae</taxon>
        <taxon>Oryzinae</taxon>
        <taxon>Oryza</taxon>
    </lineage>
</organism>
<reference evidence="13" key="1">
    <citation type="submission" date="2015-04" db="UniProtKB">
        <authorList>
            <consortium name="EnsemblPlants"/>
        </authorList>
    </citation>
    <scope>IDENTIFICATION</scope>
</reference>
<feature type="domain" description="Trichome birefringence-like N-terminal" evidence="12">
    <location>
        <begin position="79"/>
        <end position="138"/>
    </location>
</feature>
<evidence type="ECO:0000256" key="3">
    <source>
        <dbReference type="ARBA" id="ARBA00022679"/>
    </source>
</evidence>
<evidence type="ECO:0000256" key="2">
    <source>
        <dbReference type="ARBA" id="ARBA00007727"/>
    </source>
</evidence>
<keyword evidence="10" id="KW-0325">Glycoprotein</keyword>
<name>A0A0E0A812_9ORYZ</name>
<dbReference type="InterPro" id="IPR025846">
    <property type="entry name" value="TBL_N"/>
</dbReference>
<dbReference type="AlphaFoldDB" id="A0A0E0A812"/>
<evidence type="ECO:0000256" key="10">
    <source>
        <dbReference type="ARBA" id="ARBA00023180"/>
    </source>
</evidence>
<dbReference type="PANTHER" id="PTHR32285">
    <property type="entry name" value="PROTEIN TRICHOME BIREFRINGENCE-LIKE 9-RELATED"/>
    <property type="match status" value="1"/>
</dbReference>
<dbReference type="GO" id="GO:0000139">
    <property type="term" value="C:Golgi membrane"/>
    <property type="evidence" value="ECO:0007669"/>
    <property type="project" value="UniProtKB-SubCell"/>
</dbReference>
<keyword evidence="6" id="KW-1133">Transmembrane helix</keyword>
<dbReference type="Gramene" id="OGLUM06G11380.1">
    <property type="protein sequence ID" value="OGLUM06G11380.1"/>
    <property type="gene ID" value="OGLUM06G11380"/>
</dbReference>
<feature type="domain" description="Trichome birefringence-like N-terminal" evidence="12">
    <location>
        <begin position="488"/>
        <end position="540"/>
    </location>
</feature>
<dbReference type="eggNOG" id="ENOG502QSJI">
    <property type="taxonomic scope" value="Eukaryota"/>
</dbReference>
<feature type="domain" description="Trichome birefringence-like C-terminal" evidence="11">
    <location>
        <begin position="541"/>
        <end position="804"/>
    </location>
</feature>
<feature type="domain" description="Trichome birefringence-like N-terminal" evidence="12">
    <location>
        <begin position="866"/>
        <end position="918"/>
    </location>
</feature>
<sequence length="1234" mass="136181">MTKKKLQVVRPRVVSPLPALAAAAAVAVLLLLLTAAGRPSFLGRYEAITISSVASLPSGYSSESARRAPAVVVARVPSDCDIFRGEWVPDDGGDGGGGAAPYYTNASCPLIQEHQNCMKYGRPDLGFLRWRWRPERCELPRFDAAAFMEVVRGRSMAFVGDSLARNHMQSLMCLLSKVENPKDVSTTKDPEFRTVRYESHNFTVAAFRSPYLVTANQSSDPAGGTWDLYLDEPDAAWATAVAGFDYVVVSTANWFNRPTMFHEAGRLVGCHHCLVPGVADLKRTYSLRAALRTALRALTAGAGGAGFDGTVIVRTLSPTSHFEGGEWNKGGDCRRTRPTAARMAGLDLDFHTVQVEEFRRAEAAAAAASGGAARLLLMDTTAAMVARADGHPSRYGHWAHEKVTLYNDCVHWCLPGPIDVWNEMLLQMLLLHQPGAVSILGFLPVPMTPLNNLCNFRVKKQYYNPRCLIPAVSLLLLVVILTKAADEACNIFRGEWVPDPDAPYYTNDTCSVIHEHYDCMKYGKPDLGFVQWRWRPDSCDLPRLDPARFLSSMRGKTLAFIGDSLARNHMNSLICLLTRVAEPTTSWPSSEHTVYHYGGGYNFTVLSFWAPFLVRNELVDADGPAHTGLWNLYLDEPDAVWAPHVPAFDYAVVSASSWFYRPSMLYEAGRLVGCHHCLLPNVTDLTLRYALRMATRAALRAVVGGGGGVTAVLRTVSPSQYEGGEWNKDGNCVRTRPYRRGEKTLQGVELDFHTLQVEEFEAAKRAVTASGGSGGAVRMMLMDTTEAMIVRADAHPSRSMMKFHEVIKLPSIAHYGLRYVLPAAAVAACVLVLAAVSLPGRVPLPPLLAPEVTKNTADGVGGDRSGCDIFKGEWVPDMSGEPPPYTGESCPVIHGHYDCMRYGRPDLGYVRWRWRPDGGCEMRRFDAARFLAAMRGRSVAFVGDSLARNQMHSLVCLLSRAERPAPWTNGSYAYRFERHGLTVAAFWSPFLVRAVETDPDGPTGSGAGLWSLHLDEPDAGWAAHVGAFDHVVVSAGSWFYRPSMFYDRRGRLVGCNTCLSPNVTDLTLRYSLRMAFRSALRAAATGGARRRGGRAARRTVIVRTISPSHYENGTWNGHGDCVRTRPARRGEWELNAMEKDMHRIQVEEFAAAARKRGKGAARMMLMDATEAMAQRPDAHPSKYRLWQPDKFKVSRDCVHWCLPGAMDACNDMLFHMLIGEHIFTLSHKTDLTAV</sequence>
<evidence type="ECO:0008006" key="15">
    <source>
        <dbReference type="Google" id="ProtNLM"/>
    </source>
</evidence>
<dbReference type="InterPro" id="IPR029962">
    <property type="entry name" value="TBL"/>
</dbReference>
<evidence type="ECO:0000259" key="12">
    <source>
        <dbReference type="Pfam" id="PF14416"/>
    </source>
</evidence>
<evidence type="ECO:0000256" key="4">
    <source>
        <dbReference type="ARBA" id="ARBA00022692"/>
    </source>
</evidence>
<comment type="subcellular location">
    <subcellularLocation>
        <location evidence="1">Golgi apparatus membrane</location>
        <topology evidence="1">Single-pass type II membrane protein</topology>
    </subcellularLocation>
</comment>
<keyword evidence="9" id="KW-1015">Disulfide bond</keyword>
<reference evidence="13" key="2">
    <citation type="submission" date="2018-05" db="EMBL/GenBank/DDBJ databases">
        <title>OgluRS3 (Oryza glumaepatula Reference Sequence Version 3).</title>
        <authorList>
            <person name="Zhang J."/>
            <person name="Kudrna D."/>
            <person name="Lee S."/>
            <person name="Talag J."/>
            <person name="Welchert J."/>
            <person name="Wing R.A."/>
        </authorList>
    </citation>
    <scope>NUCLEOTIDE SEQUENCE [LARGE SCALE GENOMIC DNA]</scope>
</reference>
<protein>
    <recommendedName>
        <fullName evidence="15">Trichome birefringence-like N-terminal domain-containing protein</fullName>
    </recommendedName>
</protein>
<accession>A0A0E0A812</accession>
<keyword evidence="5" id="KW-0735">Signal-anchor</keyword>
<dbReference type="Proteomes" id="UP000026961">
    <property type="component" value="Chromosome 6"/>
</dbReference>
<evidence type="ECO:0000256" key="6">
    <source>
        <dbReference type="ARBA" id="ARBA00022989"/>
    </source>
</evidence>
<evidence type="ECO:0000256" key="1">
    <source>
        <dbReference type="ARBA" id="ARBA00004323"/>
    </source>
</evidence>
<dbReference type="STRING" id="40148.A0A0E0A812"/>
<evidence type="ECO:0000256" key="5">
    <source>
        <dbReference type="ARBA" id="ARBA00022968"/>
    </source>
</evidence>
<proteinExistence type="inferred from homology"/>
<dbReference type="PANTHER" id="PTHR32285:SF272">
    <property type="entry name" value="OS06G0273200 PROTEIN"/>
    <property type="match status" value="1"/>
</dbReference>
<evidence type="ECO:0000256" key="9">
    <source>
        <dbReference type="ARBA" id="ARBA00023157"/>
    </source>
</evidence>
<evidence type="ECO:0000313" key="14">
    <source>
        <dbReference type="Proteomes" id="UP000026961"/>
    </source>
</evidence>
<evidence type="ECO:0000313" key="13">
    <source>
        <dbReference type="EnsemblPlants" id="OGLUM06G11380.1"/>
    </source>
</evidence>
<keyword evidence="4" id="KW-0812">Transmembrane</keyword>
<evidence type="ECO:0000256" key="7">
    <source>
        <dbReference type="ARBA" id="ARBA00023034"/>
    </source>
</evidence>
<keyword evidence="3" id="KW-0808">Transferase</keyword>
<dbReference type="EnsemblPlants" id="OGLUM06G11380.1">
    <property type="protein sequence ID" value="OGLUM06G11380.1"/>
    <property type="gene ID" value="OGLUM06G11380"/>
</dbReference>
<dbReference type="HOGENOM" id="CLU_005644_0_0_1"/>
<comment type="similarity">
    <text evidence="2">Belongs to the PC-esterase family. TBL subfamily.</text>
</comment>
<dbReference type="Pfam" id="PF14416">
    <property type="entry name" value="PMR5N"/>
    <property type="match status" value="3"/>
</dbReference>
<evidence type="ECO:0000256" key="8">
    <source>
        <dbReference type="ARBA" id="ARBA00023136"/>
    </source>
</evidence>
<dbReference type="Pfam" id="PF13839">
    <property type="entry name" value="PC-Esterase"/>
    <property type="match status" value="3"/>
</dbReference>
<keyword evidence="14" id="KW-1185">Reference proteome</keyword>
<feature type="domain" description="Trichome birefringence-like C-terminal" evidence="11">
    <location>
        <begin position="139"/>
        <end position="428"/>
    </location>
</feature>
<dbReference type="GO" id="GO:1990538">
    <property type="term" value="F:xylan O-acetyltransferase activity"/>
    <property type="evidence" value="ECO:0007669"/>
    <property type="project" value="UniProtKB-ARBA"/>
</dbReference>
<dbReference type="InterPro" id="IPR026057">
    <property type="entry name" value="TBL_C"/>
</dbReference>
<keyword evidence="8" id="KW-0472">Membrane</keyword>
<feature type="domain" description="Trichome birefringence-like C-terminal" evidence="11">
    <location>
        <begin position="924"/>
        <end position="1216"/>
    </location>
</feature>
<keyword evidence="7" id="KW-0333">Golgi apparatus</keyword>